<name>A0ABN6Y303_9MICO</name>
<gene>
    <name evidence="1" type="ORF">GCM10025867_25710</name>
</gene>
<sequence>MSPSGRSRALSFGVAIGIGLVVALVSAIVLAASGAVSRIGDAAGAAGSAANGSSVSCPAAEPVQIGTVLVPAGPVAGYCQDRLINAAHIINAARAQGIGTHTQAIGVMTAMGESSLVNIDHGDTAGPDSRGLFQQRDNGAWGSLSDRMTPYVAATHFFDKLVRIPGWKTLTPTLAAHDVQVNADPNHYEKYWPAAEQVVAALQ</sequence>
<evidence type="ECO:0000313" key="1">
    <source>
        <dbReference type="EMBL" id="BDZ50330.1"/>
    </source>
</evidence>
<dbReference type="RefSeq" id="WP_286343381.1">
    <property type="nucleotide sequence ID" value="NZ_AP027732.1"/>
</dbReference>
<proteinExistence type="predicted"/>
<organism evidence="1 2">
    <name type="scientific">Frondihabitans sucicola</name>
    <dbReference type="NCBI Taxonomy" id="1268041"/>
    <lineage>
        <taxon>Bacteria</taxon>
        <taxon>Bacillati</taxon>
        <taxon>Actinomycetota</taxon>
        <taxon>Actinomycetes</taxon>
        <taxon>Micrococcales</taxon>
        <taxon>Microbacteriaceae</taxon>
        <taxon>Frondihabitans</taxon>
    </lineage>
</organism>
<reference evidence="2" key="1">
    <citation type="journal article" date="2019" name="Int. J. Syst. Evol. Microbiol.">
        <title>The Global Catalogue of Microorganisms (GCM) 10K type strain sequencing project: providing services to taxonomists for standard genome sequencing and annotation.</title>
        <authorList>
            <consortium name="The Broad Institute Genomics Platform"/>
            <consortium name="The Broad Institute Genome Sequencing Center for Infectious Disease"/>
            <person name="Wu L."/>
            <person name="Ma J."/>
        </authorList>
    </citation>
    <scope>NUCLEOTIDE SEQUENCE [LARGE SCALE GENOMIC DNA]</scope>
    <source>
        <strain evidence="2">NBRC 108728</strain>
    </source>
</reference>
<evidence type="ECO:0000313" key="2">
    <source>
        <dbReference type="Proteomes" id="UP001321486"/>
    </source>
</evidence>
<keyword evidence="2" id="KW-1185">Reference proteome</keyword>
<dbReference type="Proteomes" id="UP001321486">
    <property type="component" value="Chromosome"/>
</dbReference>
<protein>
    <submittedName>
        <fullName evidence="1">Uncharacterized protein</fullName>
    </submittedName>
</protein>
<accession>A0ABN6Y303</accession>
<dbReference type="EMBL" id="AP027732">
    <property type="protein sequence ID" value="BDZ50330.1"/>
    <property type="molecule type" value="Genomic_DNA"/>
</dbReference>